<proteinExistence type="predicted"/>
<feature type="domain" description="BD-FAE-like" evidence="2">
    <location>
        <begin position="31"/>
        <end position="217"/>
    </location>
</feature>
<dbReference type="InterPro" id="IPR049492">
    <property type="entry name" value="BD-FAE-like_dom"/>
</dbReference>
<accession>A0A0A6PUG5</accession>
<sequence>MKTEIYSIQVSGSQKESKLCTYILDNSPEIGIKKRPIILMCPGGGYCMTSDREGEILGMQFLSMGYHVAILRYSCAPSVYPTALLELAQAMKLIHEHAEEWHVEENNIIVQGASAGGHLAASLGVFWHEKWLADATGILCEQLKPAAMLLCYPVITSGKYAHRGSFESLLNGQYTDEMLNKVSLEKQVTNDTPQAFIWHTYTDDCVPVQNSLLLIEAMKQYEIPVEFHMYPVGGHGLSTCDELTATPDGYGVQEECQSWLPLAKNWLKYICKK</sequence>
<dbReference type="PANTHER" id="PTHR48081">
    <property type="entry name" value="AB HYDROLASE SUPERFAMILY PROTEIN C4A8.06C"/>
    <property type="match status" value="1"/>
</dbReference>
<dbReference type="PANTHER" id="PTHR48081:SF6">
    <property type="entry name" value="PEPTIDASE S9 PROLYL OLIGOPEPTIDASE CATALYTIC DOMAIN-CONTAINING PROTEIN"/>
    <property type="match status" value="1"/>
</dbReference>
<keyword evidence="1" id="KW-0378">Hydrolase</keyword>
<dbReference type="EMBL" id="LRDH01000100">
    <property type="protein sequence ID" value="PPV15385.1"/>
    <property type="molecule type" value="Genomic_DNA"/>
</dbReference>
<dbReference type="RefSeq" id="WP_043666541.1">
    <property type="nucleotide sequence ID" value="NZ_CABHIF010000001.1"/>
</dbReference>
<dbReference type="GO" id="GO:0016787">
    <property type="term" value="F:hydrolase activity"/>
    <property type="evidence" value="ECO:0007669"/>
    <property type="project" value="UniProtKB-KW"/>
</dbReference>
<dbReference type="Proteomes" id="UP000238081">
    <property type="component" value="Unassembled WGS sequence"/>
</dbReference>
<evidence type="ECO:0000256" key="1">
    <source>
        <dbReference type="ARBA" id="ARBA00022801"/>
    </source>
</evidence>
<name>A0A0A6PUG5_CLOBU</name>
<dbReference type="Pfam" id="PF20434">
    <property type="entry name" value="BD-FAE"/>
    <property type="match status" value="1"/>
</dbReference>
<dbReference type="SUPFAM" id="SSF53474">
    <property type="entry name" value="alpha/beta-Hydrolases"/>
    <property type="match status" value="1"/>
</dbReference>
<evidence type="ECO:0000313" key="4">
    <source>
        <dbReference type="Proteomes" id="UP000238081"/>
    </source>
</evidence>
<organism evidence="3 4">
    <name type="scientific">Clostridium butyricum</name>
    <dbReference type="NCBI Taxonomy" id="1492"/>
    <lineage>
        <taxon>Bacteria</taxon>
        <taxon>Bacillati</taxon>
        <taxon>Bacillota</taxon>
        <taxon>Clostridia</taxon>
        <taxon>Eubacteriales</taxon>
        <taxon>Clostridiaceae</taxon>
        <taxon>Clostridium</taxon>
    </lineage>
</organism>
<dbReference type="InterPro" id="IPR050300">
    <property type="entry name" value="GDXG_lipolytic_enzyme"/>
</dbReference>
<dbReference type="AlphaFoldDB" id="A0A0A6PUG5"/>
<dbReference type="InterPro" id="IPR029058">
    <property type="entry name" value="AB_hydrolase_fold"/>
</dbReference>
<gene>
    <name evidence="3" type="ORF">AWN73_12120</name>
</gene>
<reference evidence="3 4" key="1">
    <citation type="submission" date="2016-01" db="EMBL/GenBank/DDBJ databases">
        <title>Characterization of the Clostridium difficile lineages that are prevalent in Hong Kong and China.</title>
        <authorList>
            <person name="Kwok J.S.-L."/>
            <person name="Lam W.-Y."/>
            <person name="Ip M."/>
            <person name="Chan T.-F."/>
            <person name="Hawkey P.M."/>
            <person name="Tsui S.K.-W."/>
        </authorList>
    </citation>
    <scope>NUCLEOTIDE SEQUENCE [LARGE SCALE GENOMIC DNA]</scope>
    <source>
        <strain evidence="3 4">300064</strain>
    </source>
</reference>
<protein>
    <submittedName>
        <fullName evidence="3">Pectin acetylesterase</fullName>
    </submittedName>
</protein>
<comment type="caution">
    <text evidence="3">The sequence shown here is derived from an EMBL/GenBank/DDBJ whole genome shotgun (WGS) entry which is preliminary data.</text>
</comment>
<evidence type="ECO:0000313" key="3">
    <source>
        <dbReference type="EMBL" id="PPV15385.1"/>
    </source>
</evidence>
<dbReference type="Gene3D" id="3.40.50.1820">
    <property type="entry name" value="alpha/beta hydrolase"/>
    <property type="match status" value="1"/>
</dbReference>
<evidence type="ECO:0000259" key="2">
    <source>
        <dbReference type="Pfam" id="PF20434"/>
    </source>
</evidence>